<keyword evidence="7 13" id="KW-1133">Transmembrane helix</keyword>
<comment type="function">
    <text evidence="13">Probable transporter of a GTP-driven Fe(2+) uptake system.</text>
</comment>
<dbReference type="InterPro" id="IPR011640">
    <property type="entry name" value="Fe2_transport_prot_B_C"/>
</dbReference>
<evidence type="ECO:0000256" key="13">
    <source>
        <dbReference type="RuleBase" id="RU362098"/>
    </source>
</evidence>
<dbReference type="InterPro" id="IPR050860">
    <property type="entry name" value="FeoB_GTPase"/>
</dbReference>
<dbReference type="NCBIfam" id="TIGR00437">
    <property type="entry name" value="feoB"/>
    <property type="match status" value="1"/>
</dbReference>
<evidence type="ECO:0000256" key="4">
    <source>
        <dbReference type="ARBA" id="ARBA00022496"/>
    </source>
</evidence>
<dbReference type="InterPro" id="IPR030389">
    <property type="entry name" value="G_FEOB_dom"/>
</dbReference>
<dbReference type="Gene3D" id="3.40.50.300">
    <property type="entry name" value="P-loop containing nucleotide triphosphate hydrolases"/>
    <property type="match status" value="1"/>
</dbReference>
<feature type="transmembrane region" description="Helical" evidence="13">
    <location>
        <begin position="692"/>
        <end position="715"/>
    </location>
</feature>
<name>A0ABS7DI86_9GAMM</name>
<gene>
    <name evidence="15" type="primary">feoB</name>
    <name evidence="15" type="ORF">J5V48_06610</name>
</gene>
<feature type="transmembrane region" description="Helical" evidence="13">
    <location>
        <begin position="297"/>
        <end position="317"/>
    </location>
</feature>
<dbReference type="PRINTS" id="PR00326">
    <property type="entry name" value="GTP1OBG"/>
</dbReference>
<proteinExistence type="inferred from homology"/>
<evidence type="ECO:0000256" key="12">
    <source>
        <dbReference type="NCBIfam" id="TIGR00437"/>
    </source>
</evidence>
<keyword evidence="16" id="KW-1185">Reference proteome</keyword>
<evidence type="ECO:0000256" key="9">
    <source>
        <dbReference type="ARBA" id="ARBA00023065"/>
    </source>
</evidence>
<feature type="transmembrane region" description="Helical" evidence="13">
    <location>
        <begin position="657"/>
        <end position="680"/>
    </location>
</feature>
<dbReference type="SUPFAM" id="SSF52540">
    <property type="entry name" value="P-loop containing nucleoside triphosphate hydrolases"/>
    <property type="match status" value="1"/>
</dbReference>
<feature type="transmembrane region" description="Helical" evidence="13">
    <location>
        <begin position="375"/>
        <end position="399"/>
    </location>
</feature>
<keyword evidence="5 13" id="KW-0812">Transmembrane</keyword>
<comment type="caution">
    <text evidence="15">The sequence shown here is derived from an EMBL/GenBank/DDBJ whole genome shotgun (WGS) entry which is preliminary data.</text>
</comment>
<dbReference type="Proteomes" id="UP000731465">
    <property type="component" value="Unassembled WGS sequence"/>
</dbReference>
<keyword evidence="3" id="KW-1003">Cell membrane</keyword>
<evidence type="ECO:0000256" key="7">
    <source>
        <dbReference type="ARBA" id="ARBA00022989"/>
    </source>
</evidence>
<feature type="transmembrane region" description="Helical" evidence="13">
    <location>
        <begin position="581"/>
        <end position="599"/>
    </location>
</feature>
<dbReference type="Pfam" id="PF07664">
    <property type="entry name" value="FeoB_C"/>
    <property type="match status" value="1"/>
</dbReference>
<dbReference type="Pfam" id="PF02421">
    <property type="entry name" value="FeoB_N"/>
    <property type="match status" value="1"/>
</dbReference>
<keyword evidence="2 13" id="KW-0813">Transport</keyword>
<feature type="transmembrane region" description="Helical" evidence="13">
    <location>
        <begin position="454"/>
        <end position="476"/>
    </location>
</feature>
<dbReference type="EMBL" id="JAGFNY010000021">
    <property type="protein sequence ID" value="MBW7570560.1"/>
    <property type="molecule type" value="Genomic_DNA"/>
</dbReference>
<evidence type="ECO:0000256" key="8">
    <source>
        <dbReference type="ARBA" id="ARBA00023004"/>
    </source>
</evidence>
<protein>
    <recommendedName>
        <fullName evidence="12 13">Ferrous iron transport protein B</fullName>
    </recommendedName>
</protein>
<comment type="subcellular location">
    <subcellularLocation>
        <location evidence="13">Cell inner membrane</location>
        <topology evidence="13">Multi-pass membrane protein</topology>
    </subcellularLocation>
    <subcellularLocation>
        <location evidence="1">Cell membrane</location>
        <topology evidence="1">Multi-pass membrane protein</topology>
    </subcellularLocation>
</comment>
<evidence type="ECO:0000256" key="3">
    <source>
        <dbReference type="ARBA" id="ARBA00022475"/>
    </source>
</evidence>
<dbReference type="Pfam" id="PF17910">
    <property type="entry name" value="FeoB_Cyto"/>
    <property type="match status" value="1"/>
</dbReference>
<keyword evidence="9" id="KW-0406">Ion transport</keyword>
<dbReference type="InterPro" id="IPR006073">
    <property type="entry name" value="GTP-bd"/>
</dbReference>
<keyword evidence="6" id="KW-0547">Nucleotide-binding</keyword>
<evidence type="ECO:0000256" key="2">
    <source>
        <dbReference type="ARBA" id="ARBA00022448"/>
    </source>
</evidence>
<evidence type="ECO:0000256" key="10">
    <source>
        <dbReference type="ARBA" id="ARBA00023134"/>
    </source>
</evidence>
<dbReference type="InterPro" id="IPR027417">
    <property type="entry name" value="P-loop_NTPase"/>
</dbReference>
<keyword evidence="11 13" id="KW-0472">Membrane</keyword>
<evidence type="ECO:0000259" key="14">
    <source>
        <dbReference type="PROSITE" id="PS51711"/>
    </source>
</evidence>
<feature type="transmembrane region" description="Helical" evidence="13">
    <location>
        <begin position="482"/>
        <end position="504"/>
    </location>
</feature>
<evidence type="ECO:0000256" key="5">
    <source>
        <dbReference type="ARBA" id="ARBA00022692"/>
    </source>
</evidence>
<dbReference type="Pfam" id="PF07670">
    <property type="entry name" value="Gate"/>
    <property type="match status" value="2"/>
</dbReference>
<comment type="similarity">
    <text evidence="13">Belongs to the TRAFAC class TrmE-Era-EngA-EngB-Septin-like GTPase superfamily. FeoB GTPase (TC 9.A.8) family.</text>
</comment>
<feature type="transmembrane region" description="Helical" evidence="13">
    <location>
        <begin position="543"/>
        <end position="561"/>
    </location>
</feature>
<dbReference type="Gene3D" id="1.10.287.1770">
    <property type="match status" value="1"/>
</dbReference>
<dbReference type="PANTHER" id="PTHR43185">
    <property type="entry name" value="FERROUS IRON TRANSPORT PROTEIN B"/>
    <property type="match status" value="1"/>
</dbReference>
<reference evidence="15 16" key="1">
    <citation type="submission" date="2021-03" db="EMBL/GenBank/DDBJ databases">
        <title>Succinivibrio sp. nov. isolated from feces of cow.</title>
        <authorList>
            <person name="Choi J.-Y."/>
        </authorList>
    </citation>
    <scope>NUCLEOTIDE SEQUENCE [LARGE SCALE GENOMIC DNA]</scope>
    <source>
        <strain evidence="15 16">AGMB01872</strain>
    </source>
</reference>
<accession>A0ABS7DI86</accession>
<keyword evidence="4 13" id="KW-0410">Iron transport</keyword>
<dbReference type="InterPro" id="IPR011642">
    <property type="entry name" value="Gate_dom"/>
</dbReference>
<dbReference type="InterPro" id="IPR003373">
    <property type="entry name" value="Fe2_transport_prot-B"/>
</dbReference>
<feature type="transmembrane region" description="Helical" evidence="13">
    <location>
        <begin position="721"/>
        <end position="743"/>
    </location>
</feature>
<evidence type="ECO:0000256" key="1">
    <source>
        <dbReference type="ARBA" id="ARBA00004651"/>
    </source>
</evidence>
<keyword evidence="10 13" id="KW-0342">GTP-binding</keyword>
<feature type="domain" description="FeoB-type G" evidence="14">
    <location>
        <begin position="22"/>
        <end position="182"/>
    </location>
</feature>
<dbReference type="PANTHER" id="PTHR43185:SF1">
    <property type="entry name" value="FE(2+) TRANSPORTER FEOB"/>
    <property type="match status" value="1"/>
</dbReference>
<dbReference type="PROSITE" id="PS51711">
    <property type="entry name" value="G_FEOB"/>
    <property type="match status" value="1"/>
</dbReference>
<sequence>MNCRKCKGCEISSNVLIDRFASKRIALIGNPNCGKTTLFNLLTKSHQYVGNWPGVTVDRVEGHVKDYNYAIVDLPGLYALSPYSPEEIVSRNYLLSDEYDVIVNIVDASHLERSLSLTLELASFNKPMVIALNMMDVIAKQGISIDVKALENALGVPVVSMSASKKKGEKELLKTIAKARVPEIEKYYDKNVIRIIDSVANKITDEKSLFSRRFIATSLLQSDEVYLEEHESNQAIMDSVKQGIKELEEYTNTDCQAYFADARYSAIGRIVDSCKKKQEKGNSNITKAIDTVVLNRILALPIFFIVVGFVYFGAMYFTSYLELIPHTADGETEYLNITDYVNDVVFGEFATSIVENMLTAVSSPDWFVSLMVDGVVGGVGAVLGFLPQIACLFLFLSFLEQSGYMTRVAFILDRIFRSFGLSGKNFIPLVIATGCGVPALMANATIDNINEKRIGLITTTFIPCSAKLPIMTMIFASVMNNAWWFAPFVYAMSIFSIVCTGIILKKSNAFNESVSPFVMEIPDYHMPSLFSVLKEVYTRCRAFVVKAGTIIFTVVVLVWLLSNTGVENKNIGFVENVDNSFLAMIGGLIAFIFAPIGFASWQSAVAMVNGFLAKENVVSTMAVVLGLSENTLEEDQSLSQALVSFFARINGCDENSYLLPIIGLSFLSFCLWSTPCVAALGAMKRSLGSNRWFLFAIFYMTAWAYGISLVIYQLFGYMYGVVPFNTFTVIAIAVLLLFIVLLIRPSKHKGVSLSIPSKRID</sequence>
<evidence type="ECO:0000313" key="16">
    <source>
        <dbReference type="Proteomes" id="UP000731465"/>
    </source>
</evidence>
<dbReference type="RefSeq" id="WP_219937784.1">
    <property type="nucleotide sequence ID" value="NZ_JAGFNY010000021.1"/>
</dbReference>
<evidence type="ECO:0000256" key="6">
    <source>
        <dbReference type="ARBA" id="ARBA00022741"/>
    </source>
</evidence>
<dbReference type="CDD" id="cd01879">
    <property type="entry name" value="FeoB"/>
    <property type="match status" value="1"/>
</dbReference>
<evidence type="ECO:0000256" key="11">
    <source>
        <dbReference type="ARBA" id="ARBA00023136"/>
    </source>
</evidence>
<organism evidence="15 16">
    <name type="scientific">Succinivibrio faecicola</name>
    <dbReference type="NCBI Taxonomy" id="2820300"/>
    <lineage>
        <taxon>Bacteria</taxon>
        <taxon>Pseudomonadati</taxon>
        <taxon>Pseudomonadota</taxon>
        <taxon>Gammaproteobacteria</taxon>
        <taxon>Aeromonadales</taxon>
        <taxon>Succinivibrionaceae</taxon>
        <taxon>Succinivibrio</taxon>
    </lineage>
</organism>
<evidence type="ECO:0000313" key="15">
    <source>
        <dbReference type="EMBL" id="MBW7570560.1"/>
    </source>
</evidence>
<keyword evidence="8 13" id="KW-0408">Iron</keyword>
<dbReference type="InterPro" id="IPR041069">
    <property type="entry name" value="FeoB_Cyto"/>
</dbReference>